<dbReference type="PRINTS" id="PR00988">
    <property type="entry name" value="URIDINKINASE"/>
</dbReference>
<keyword evidence="3" id="KW-1185">Reference proteome</keyword>
<dbReference type="InterPro" id="IPR006083">
    <property type="entry name" value="PRK/URK"/>
</dbReference>
<dbReference type="PANTHER" id="PTHR10285">
    <property type="entry name" value="URIDINE KINASE"/>
    <property type="match status" value="1"/>
</dbReference>
<reference evidence="2 3" key="1">
    <citation type="submission" date="2009-01" db="EMBL/GenBank/DDBJ databases">
        <authorList>
            <person name="Qin X."/>
            <person name="Bachman B."/>
            <person name="Battles P."/>
            <person name="Bell A."/>
            <person name="Bess C."/>
            <person name="Bickham C."/>
            <person name="Chaboub L."/>
            <person name="Chen D."/>
            <person name="Coyle M."/>
            <person name="Deiros D.R."/>
            <person name="Dinh H."/>
            <person name="Forbes L."/>
            <person name="Fowler G."/>
            <person name="Francisco L."/>
            <person name="Fu Q."/>
            <person name="Gubbala S."/>
            <person name="Hale W."/>
            <person name="Han Y."/>
            <person name="Hemphill L."/>
            <person name="Highlander S.K."/>
            <person name="Hirani K."/>
            <person name="Hogues M."/>
            <person name="Jackson L."/>
            <person name="Jakkamsetti A."/>
            <person name="Javaid M."/>
            <person name="Jiang H."/>
            <person name="Korchina V."/>
            <person name="Kovar C."/>
            <person name="Lara F."/>
            <person name="Lee S."/>
            <person name="Mata R."/>
            <person name="Mathew T."/>
            <person name="Moen C."/>
            <person name="Morales K."/>
            <person name="Munidasa M."/>
            <person name="Nazareth L."/>
            <person name="Ngo R."/>
            <person name="Nguyen L."/>
            <person name="Okwuonu G."/>
            <person name="Ongeri F."/>
            <person name="Patil S."/>
            <person name="Petrosino J."/>
            <person name="Pham C."/>
            <person name="Pham P."/>
            <person name="Pu L.-L."/>
            <person name="Puazo M."/>
            <person name="Raj R."/>
            <person name="Reid J."/>
            <person name="Rouhana J."/>
            <person name="Saada N."/>
            <person name="Shang Y."/>
            <person name="Simmons D."/>
            <person name="Thornton R."/>
            <person name="Warren J."/>
            <person name="Weissenberger G."/>
            <person name="Zhang J."/>
            <person name="Zhang L."/>
            <person name="Zhou C."/>
            <person name="Zhu D."/>
            <person name="Muzny D."/>
            <person name="Worley K."/>
            <person name="Gibbs R."/>
        </authorList>
    </citation>
    <scope>NUCLEOTIDE SEQUENCE [LARGE SCALE GENOMIC DNA]</scope>
    <source>
        <strain evidence="3">ATCC 8290 / DSM 20176 / CCUG 30140 / JCM 1155 / KCTC 3500 / NBRC 15886 / NCIMB 8040 / NRRL B-1843 / 9</strain>
    </source>
</reference>
<dbReference type="Pfam" id="PF00485">
    <property type="entry name" value="PRK"/>
    <property type="match status" value="1"/>
</dbReference>
<dbReference type="Proteomes" id="UP000003752">
    <property type="component" value="Unassembled WGS sequence"/>
</dbReference>
<organism evidence="2 3">
    <name type="scientific">Lentilactobacillus hilgardii (strain ATCC 8290 / DSM 20176 / CCUG 30140 / JCM 1155 / KCTC 3500 / NBRC 15886 / NCIMB 8040 / NRRL B-1843 / 9)</name>
    <dbReference type="NCBI Taxonomy" id="1423757"/>
    <lineage>
        <taxon>Bacteria</taxon>
        <taxon>Bacillati</taxon>
        <taxon>Bacillota</taxon>
        <taxon>Bacilli</taxon>
        <taxon>Lactobacillales</taxon>
        <taxon>Lactobacillaceae</taxon>
        <taxon>Lentilactobacillus</taxon>
    </lineage>
</organism>
<accession>C0XMA5</accession>
<comment type="caution">
    <text evidence="2">The sequence shown here is derived from an EMBL/GenBank/DDBJ whole genome shotgun (WGS) entry which is preliminary data.</text>
</comment>
<dbReference type="AlphaFoldDB" id="C0XMA5"/>
<dbReference type="GO" id="GO:0005524">
    <property type="term" value="F:ATP binding"/>
    <property type="evidence" value="ECO:0007669"/>
    <property type="project" value="InterPro"/>
</dbReference>
<dbReference type="GO" id="GO:0004849">
    <property type="term" value="F:uridine kinase activity"/>
    <property type="evidence" value="ECO:0007669"/>
    <property type="project" value="UniProtKB-EC"/>
</dbReference>
<keyword evidence="2" id="KW-0418">Kinase</keyword>
<name>C0XMA5_LENH9</name>
<dbReference type="EMBL" id="ACGP01000189">
    <property type="protein sequence ID" value="EEI23453.1"/>
    <property type="molecule type" value="Genomic_DNA"/>
</dbReference>
<keyword evidence="2" id="KW-0808">Transferase</keyword>
<dbReference type="EC" id="2.7.1.48" evidence="2"/>
<proteinExistence type="predicted"/>
<gene>
    <name evidence="2" type="ORF">HMPREF0519_2366</name>
</gene>
<dbReference type="SUPFAM" id="SSF52540">
    <property type="entry name" value="P-loop containing nucleoside triphosphate hydrolases"/>
    <property type="match status" value="1"/>
</dbReference>
<feature type="domain" description="Phosphoribulokinase/uridine kinase" evidence="1">
    <location>
        <begin position="10"/>
        <end position="91"/>
    </location>
</feature>
<sequence length="96" mass="10953">MTEPAKKPVVIGVTGGSGSGKTTVSRKIFDELSNYSIMILQQDSYYKDQDEMTMAQRKRVNYDHPMAFDYDLLVKQLKSLLKYQAIEKPVYAGIRL</sequence>
<evidence type="ECO:0000313" key="2">
    <source>
        <dbReference type="EMBL" id="EEI23453.1"/>
    </source>
</evidence>
<dbReference type="HOGENOM" id="CLU_021278_1_6_9"/>
<dbReference type="Gene3D" id="3.40.50.300">
    <property type="entry name" value="P-loop containing nucleotide triphosphate hydrolases"/>
    <property type="match status" value="1"/>
</dbReference>
<dbReference type="InterPro" id="IPR027417">
    <property type="entry name" value="P-loop_NTPase"/>
</dbReference>
<evidence type="ECO:0000313" key="3">
    <source>
        <dbReference type="Proteomes" id="UP000003752"/>
    </source>
</evidence>
<protein>
    <submittedName>
        <fullName evidence="2">Uridine kinase family protein</fullName>
        <ecNumber evidence="2">2.7.1.48</ecNumber>
    </submittedName>
</protein>
<evidence type="ECO:0000259" key="1">
    <source>
        <dbReference type="Pfam" id="PF00485"/>
    </source>
</evidence>
<dbReference type="PATRIC" id="fig|1423757.3.peg.1795"/>